<dbReference type="GeneTree" id="ENSGT00940000155849"/>
<gene>
    <name evidence="1 2" type="primary">Net1</name>
</gene>
<dbReference type="ProteomicsDB" id="314208"/>
<name>A0A1Y7VKV6_MOUSE</name>
<protein>
    <submittedName>
        <fullName evidence="1">Neuroepithelial cell transforming gene 1</fullName>
    </submittedName>
</protein>
<evidence type="ECO:0000313" key="2">
    <source>
        <dbReference type="MGI" id="MGI:1927138"/>
    </source>
</evidence>
<dbReference type="AlphaFoldDB" id="A0A1Y7VKV6"/>
<dbReference type="VEuPathDB" id="HostDB:ENSMUSG00000021215"/>
<dbReference type="Ensembl" id="ENSMUST00000222504.2">
    <property type="protein sequence ID" value="ENSMUSP00000152173.2"/>
    <property type="gene ID" value="ENSMUSG00000021215.16"/>
</dbReference>
<dbReference type="Bgee" id="ENSMUSG00000021215">
    <property type="expression patterns" value="Expressed in epithelium of small intestine and 194 other cell types or tissues"/>
</dbReference>
<keyword evidence="3" id="KW-1185">Reference proteome</keyword>
<dbReference type="MGI" id="MGI:1927138">
    <property type="gene designation" value="Net1"/>
</dbReference>
<dbReference type="AGR" id="MGI:1927138"/>
<proteinExistence type="predicted"/>
<reference evidence="1" key="4">
    <citation type="submission" date="2025-09" db="UniProtKB">
        <authorList>
            <consortium name="Ensembl"/>
        </authorList>
    </citation>
    <scope>IDENTIFICATION</scope>
    <source>
        <strain evidence="1">C57BL/6J</strain>
    </source>
</reference>
<evidence type="ECO:0000313" key="3">
    <source>
        <dbReference type="Proteomes" id="UP000000589"/>
    </source>
</evidence>
<reference evidence="1 3" key="1">
    <citation type="journal article" date="2009" name="PLoS Biol.">
        <title>Lineage-specific biology revealed by a finished genome assembly of the mouse.</title>
        <authorList>
            <consortium name="Mouse Genome Sequencing Consortium"/>
            <person name="Church D.M."/>
            <person name="Goodstadt L."/>
            <person name="Hillier L.W."/>
            <person name="Zody M.C."/>
            <person name="Goldstein S."/>
            <person name="She X."/>
            <person name="Bult C.J."/>
            <person name="Agarwala R."/>
            <person name="Cherry J.L."/>
            <person name="DiCuccio M."/>
            <person name="Hlavina W."/>
            <person name="Kapustin Y."/>
            <person name="Meric P."/>
            <person name="Maglott D."/>
            <person name="Birtle Z."/>
            <person name="Marques A.C."/>
            <person name="Graves T."/>
            <person name="Zhou S."/>
            <person name="Teague B."/>
            <person name="Potamousis K."/>
            <person name="Churas C."/>
            <person name="Place M."/>
            <person name="Herschleb J."/>
            <person name="Runnheim R."/>
            <person name="Forrest D."/>
            <person name="Amos-Landgraf J."/>
            <person name="Schwartz D.C."/>
            <person name="Cheng Z."/>
            <person name="Lindblad-Toh K."/>
            <person name="Eichler E.E."/>
            <person name="Ponting C.P."/>
        </authorList>
    </citation>
    <scope>NUCLEOTIDE SEQUENCE [LARGE SCALE GENOMIC DNA]</scope>
    <source>
        <strain evidence="1 3">C57BL/6J</strain>
    </source>
</reference>
<organism evidence="1 3">
    <name type="scientific">Mus musculus</name>
    <name type="common">Mouse</name>
    <dbReference type="NCBI Taxonomy" id="10090"/>
    <lineage>
        <taxon>Eukaryota</taxon>
        <taxon>Metazoa</taxon>
        <taxon>Chordata</taxon>
        <taxon>Craniata</taxon>
        <taxon>Vertebrata</taxon>
        <taxon>Euteleostomi</taxon>
        <taxon>Mammalia</taxon>
        <taxon>Eutheria</taxon>
        <taxon>Euarchontoglires</taxon>
        <taxon>Glires</taxon>
        <taxon>Rodentia</taxon>
        <taxon>Myomorpha</taxon>
        <taxon>Muroidea</taxon>
        <taxon>Muridae</taxon>
        <taxon>Murinae</taxon>
        <taxon>Mus</taxon>
        <taxon>Mus</taxon>
    </lineage>
</organism>
<dbReference type="Antibodypedia" id="10610">
    <property type="antibodies" value="403 antibodies from 35 providers"/>
</dbReference>
<reference evidence="1 3" key="2">
    <citation type="journal article" date="2011" name="PLoS Biol.">
        <title>Modernizing reference genome assemblies.</title>
        <authorList>
            <person name="Church D.M."/>
            <person name="Schneider V.A."/>
            <person name="Graves T."/>
            <person name="Auger K."/>
            <person name="Cunningham F."/>
            <person name="Bouk N."/>
            <person name="Chen H.C."/>
            <person name="Agarwala R."/>
            <person name="McLaren W.M."/>
            <person name="Ritchie G.R."/>
            <person name="Albracht D."/>
            <person name="Kremitzki M."/>
            <person name="Rock S."/>
            <person name="Kotkiewicz H."/>
            <person name="Kremitzki C."/>
            <person name="Wollam A."/>
            <person name="Trani L."/>
            <person name="Fulton L."/>
            <person name="Fulton R."/>
            <person name="Matthews L."/>
            <person name="Whitehead S."/>
            <person name="Chow W."/>
            <person name="Torrance J."/>
            <person name="Dunn M."/>
            <person name="Harden G."/>
            <person name="Threadgold G."/>
            <person name="Wood J."/>
            <person name="Collins J."/>
            <person name="Heath P."/>
            <person name="Griffiths G."/>
            <person name="Pelan S."/>
            <person name="Grafham D."/>
            <person name="Eichler E.E."/>
            <person name="Weinstock G."/>
            <person name="Mardis E.R."/>
            <person name="Wilson R.K."/>
            <person name="Howe K."/>
            <person name="Flicek P."/>
            <person name="Hubbard T."/>
        </authorList>
    </citation>
    <scope>NUCLEOTIDE SEQUENCE [LARGE SCALE GENOMIC DNA]</scope>
    <source>
        <strain evidence="1 3">C57BL/6J</strain>
    </source>
</reference>
<sequence length="44" mass="4985">MVAHDEIGGLLPIKRTIRVLDVNNQPFREQEEPGAAWPEGCRKL</sequence>
<reference evidence="1" key="3">
    <citation type="submission" date="2025-08" db="UniProtKB">
        <authorList>
            <consortium name="Ensembl"/>
        </authorList>
    </citation>
    <scope>IDENTIFICATION</scope>
    <source>
        <strain evidence="1">C57BL/6J</strain>
    </source>
</reference>
<evidence type="ECO:0000313" key="1">
    <source>
        <dbReference type="Ensembl" id="ENSMUSP00000152173.2"/>
    </source>
</evidence>
<dbReference type="ExpressionAtlas" id="A0A1Y7VKV6">
    <property type="expression patterns" value="baseline and differential"/>
</dbReference>
<accession>A0A1Y7VKV6</accession>
<dbReference type="Proteomes" id="UP000000589">
    <property type="component" value="Chromosome 13"/>
</dbReference>
<dbReference type="SMR" id="A0A1Y7VKV6"/>